<keyword evidence="3" id="KW-1185">Reference proteome</keyword>
<feature type="transmembrane region" description="Helical" evidence="1">
    <location>
        <begin position="58"/>
        <end position="82"/>
    </location>
</feature>
<name>A0A5S3PPD9_9FLAO</name>
<dbReference type="EMBL" id="VATY01000003">
    <property type="protein sequence ID" value="TMM56324.1"/>
    <property type="molecule type" value="Genomic_DNA"/>
</dbReference>
<evidence type="ECO:0000313" key="3">
    <source>
        <dbReference type="Proteomes" id="UP000310314"/>
    </source>
</evidence>
<reference evidence="2 3" key="1">
    <citation type="submission" date="2019-05" db="EMBL/GenBank/DDBJ databases">
        <authorList>
            <person name="Zhang J.-Y."/>
            <person name="Feg X."/>
            <person name="Du Z.-J."/>
        </authorList>
    </citation>
    <scope>NUCLEOTIDE SEQUENCE [LARGE SCALE GENOMIC DNA]</scope>
    <source>
        <strain evidence="2 3">RZ26</strain>
    </source>
</reference>
<dbReference type="Proteomes" id="UP000310314">
    <property type="component" value="Unassembled WGS sequence"/>
</dbReference>
<evidence type="ECO:0000313" key="2">
    <source>
        <dbReference type="EMBL" id="TMM56324.1"/>
    </source>
</evidence>
<keyword evidence="1" id="KW-0812">Transmembrane</keyword>
<sequence>MSLFESVVLFAVFKIVFHFSLPWTVSINNKTRFAFSASLSSLDKPSCASINALYISSLAYAGLASVILLFSMAEVACVALQIPIFMAS</sequence>
<dbReference type="AlphaFoldDB" id="A0A5S3PPD9"/>
<feature type="transmembrane region" description="Helical" evidence="1">
    <location>
        <begin position="7"/>
        <end position="25"/>
    </location>
</feature>
<keyword evidence="1" id="KW-1133">Transmembrane helix</keyword>
<accession>A0A5S3PPD9</accession>
<organism evidence="2 3">
    <name type="scientific">Maribacter algarum</name>
    <name type="common">ex Zhang et al. 2020</name>
    <dbReference type="NCBI Taxonomy" id="2578118"/>
    <lineage>
        <taxon>Bacteria</taxon>
        <taxon>Pseudomonadati</taxon>
        <taxon>Bacteroidota</taxon>
        <taxon>Flavobacteriia</taxon>
        <taxon>Flavobacteriales</taxon>
        <taxon>Flavobacteriaceae</taxon>
        <taxon>Maribacter</taxon>
    </lineage>
</organism>
<protein>
    <submittedName>
        <fullName evidence="2">Uncharacterized protein</fullName>
    </submittedName>
</protein>
<comment type="caution">
    <text evidence="2">The sequence shown here is derived from an EMBL/GenBank/DDBJ whole genome shotgun (WGS) entry which is preliminary data.</text>
</comment>
<keyword evidence="1" id="KW-0472">Membrane</keyword>
<evidence type="ECO:0000256" key="1">
    <source>
        <dbReference type="SAM" id="Phobius"/>
    </source>
</evidence>
<proteinExistence type="predicted"/>
<gene>
    <name evidence="2" type="ORF">FEE95_14235</name>
</gene>